<evidence type="ECO:0000313" key="1">
    <source>
        <dbReference type="EMBL" id="CAH6722970.1"/>
    </source>
</evidence>
<protein>
    <submittedName>
        <fullName evidence="1">Uncharacterized protein</fullName>
    </submittedName>
</protein>
<keyword evidence="2" id="KW-1185">Reference proteome</keyword>
<sequence length="632" mass="71953">MSRIDQLLSIVENLERKTDCILSNFQTTNELSNKIDHLNDQLSTFDIRINDTNNLIIKKFEFLNGYNDLLLRTNMFELNVHNNDPLTNQHILLNLDHEYQQLKAKYGVEPSFKAESIPMIPPQEFKSPMKSRSQKLRASLSISNLSLKPMKCKPNKIYKKKSHYKISNVFDKPVVSPIVEQGSFDDSIHENSKESDFSIDFADMIDRDKSISPTVVGVQSQDQIQDQIQDQSQDSSQPHLDNDFNTESIQYKLDSKSSLSQQNLLNLQTHHLQTQNLQSLHSIETNLSHSDSSLLDRLDSDTPDTFTSENAIDEIFDINSEPMIKSTNYDVFDDNESTISNESNFENFENYLRKSRINLNSSSYPYILKTTTSESSINFKTDLFDGVVINNDSFSSDESKLPYTDPSSPTPRRLRSPEIDIDRFHNPIDNLKIANESVTPTIEQIYSTFNSEGDTKTLLNKVMNNTPSKPFSFLNLLNDKDNKDPKNPKEPIERRKSVGSSLNNFLSLMTSESPKQIQGITKSNLDTGKKDPPTPGQRRRKRINKLDELKNVPKTNPITVMNELQIKRLPPSLTCLSPKSLSTRTLSSSSKVIIDSNKSFFIHGDKSIFNTPVLSNFSNRSLQDALHSSLSY</sequence>
<reference evidence="1" key="1">
    <citation type="submission" date="2022-06" db="EMBL/GenBank/DDBJ databases">
        <authorList>
            <person name="Legras J.-L."/>
            <person name="Devillers H."/>
            <person name="Grondin C."/>
        </authorList>
    </citation>
    <scope>NUCLEOTIDE SEQUENCE</scope>
    <source>
        <strain evidence="1">CLIB 1444</strain>
    </source>
</reference>
<comment type="caution">
    <text evidence="1">The sequence shown here is derived from an EMBL/GenBank/DDBJ whole genome shotgun (WGS) entry which is preliminary data.</text>
</comment>
<name>A0ACA9YDZ7_9ASCO</name>
<dbReference type="Proteomes" id="UP001152531">
    <property type="component" value="Unassembled WGS sequence"/>
</dbReference>
<accession>A0ACA9YDZ7</accession>
<dbReference type="EMBL" id="CALSDN010000012">
    <property type="protein sequence ID" value="CAH6722970.1"/>
    <property type="molecule type" value="Genomic_DNA"/>
</dbReference>
<evidence type="ECO:0000313" key="2">
    <source>
        <dbReference type="Proteomes" id="UP001152531"/>
    </source>
</evidence>
<proteinExistence type="predicted"/>
<gene>
    <name evidence="1" type="ORF">CLIB1444_12S01354</name>
</gene>
<organism evidence="1 2">
    <name type="scientific">[Candida] jaroonii</name>
    <dbReference type="NCBI Taxonomy" id="467808"/>
    <lineage>
        <taxon>Eukaryota</taxon>
        <taxon>Fungi</taxon>
        <taxon>Dikarya</taxon>
        <taxon>Ascomycota</taxon>
        <taxon>Saccharomycotina</taxon>
        <taxon>Pichiomycetes</taxon>
        <taxon>Debaryomycetaceae</taxon>
        <taxon>Yamadazyma</taxon>
    </lineage>
</organism>